<proteinExistence type="predicted"/>
<protein>
    <recommendedName>
        <fullName evidence="3">Transposase</fullName>
    </recommendedName>
</protein>
<dbReference type="eggNOG" id="COG3547">
    <property type="taxonomic scope" value="Bacteria"/>
</dbReference>
<accession>C4XPT1</accession>
<evidence type="ECO:0000313" key="2">
    <source>
        <dbReference type="Proteomes" id="UP000009071"/>
    </source>
</evidence>
<gene>
    <name evidence="1" type="ordered locus">DMR_41400</name>
</gene>
<evidence type="ECO:0000313" key="1">
    <source>
        <dbReference type="EMBL" id="BAH77631.1"/>
    </source>
</evidence>
<reference evidence="1 2" key="1">
    <citation type="journal article" date="2009" name="Genome Res.">
        <title>Whole genome sequence of Desulfovibrio magneticus strain RS-1 revealed common gene clusters in magnetotactic bacteria.</title>
        <authorList>
            <person name="Nakazawa H."/>
            <person name="Arakaki A."/>
            <person name="Narita-Yamada S."/>
            <person name="Yashiro I."/>
            <person name="Jinno K."/>
            <person name="Aoki N."/>
            <person name="Tsuruyama A."/>
            <person name="Okamura Y."/>
            <person name="Tanikawa S."/>
            <person name="Fujita N."/>
            <person name="Takeyama H."/>
            <person name="Matsunaga T."/>
        </authorList>
    </citation>
    <scope>NUCLEOTIDE SEQUENCE [LARGE SCALE GENOMIC DNA]</scope>
    <source>
        <strain evidence="2">ATCC 700980 / DSM 13731 / RS-1</strain>
    </source>
</reference>
<dbReference type="Proteomes" id="UP000009071">
    <property type="component" value="Chromosome"/>
</dbReference>
<dbReference type="STRING" id="573370.DMR_41400"/>
<dbReference type="KEGG" id="dma:DMR_41400"/>
<keyword evidence="2" id="KW-1185">Reference proteome</keyword>
<evidence type="ECO:0008006" key="3">
    <source>
        <dbReference type="Google" id="ProtNLM"/>
    </source>
</evidence>
<name>C4XPT1_SOLM1</name>
<dbReference type="HOGENOM" id="CLU_036902_16_4_7"/>
<dbReference type="EMBL" id="AP010904">
    <property type="protein sequence ID" value="BAH77631.1"/>
    <property type="molecule type" value="Genomic_DNA"/>
</dbReference>
<organism evidence="1 2">
    <name type="scientific">Solidesulfovibrio magneticus (strain ATCC 700980 / DSM 13731 / RS-1)</name>
    <name type="common">Desulfovibrio magneticus</name>
    <dbReference type="NCBI Taxonomy" id="573370"/>
    <lineage>
        <taxon>Bacteria</taxon>
        <taxon>Pseudomonadati</taxon>
        <taxon>Thermodesulfobacteriota</taxon>
        <taxon>Desulfovibrionia</taxon>
        <taxon>Desulfovibrionales</taxon>
        <taxon>Desulfovibrionaceae</taxon>
        <taxon>Solidesulfovibrio</taxon>
    </lineage>
</organism>
<sequence>MAIITTVGLDLAKRYFQVHGVDKQGKVVLKKQLSREGVLSFFVNLPPCLVGMEACGAHTTGPGRSGSSVTRSGR</sequence>
<dbReference type="AlphaFoldDB" id="C4XPT1"/>